<protein>
    <submittedName>
        <fullName evidence="2">Uncharacterized protein</fullName>
    </submittedName>
</protein>
<reference evidence="2" key="1">
    <citation type="submission" date="2018-05" db="EMBL/GenBank/DDBJ databases">
        <authorList>
            <person name="Lanie J.A."/>
            <person name="Ng W.-L."/>
            <person name="Kazmierczak K.M."/>
            <person name="Andrzejewski T.M."/>
            <person name="Davidsen T.M."/>
            <person name="Wayne K.J."/>
            <person name="Tettelin H."/>
            <person name="Glass J.I."/>
            <person name="Rusch D."/>
            <person name="Podicherti R."/>
            <person name="Tsui H.-C.T."/>
            <person name="Winkler M.E."/>
        </authorList>
    </citation>
    <scope>NUCLEOTIDE SEQUENCE</scope>
</reference>
<dbReference type="AlphaFoldDB" id="A0A381SBB9"/>
<evidence type="ECO:0000313" key="2">
    <source>
        <dbReference type="EMBL" id="SVA01360.1"/>
    </source>
</evidence>
<sequence>MGRFLTGLSEEAKPSREPKRPYTAMRSLDPKTSPGQAGGLNTHHYTSSIGRTVAGRTIAY</sequence>
<accession>A0A381SBB9</accession>
<evidence type="ECO:0000256" key="1">
    <source>
        <dbReference type="SAM" id="MobiDB-lite"/>
    </source>
</evidence>
<dbReference type="EMBL" id="UINC01002896">
    <property type="protein sequence ID" value="SVA01360.1"/>
    <property type="molecule type" value="Genomic_DNA"/>
</dbReference>
<feature type="compositionally biased region" description="Basic and acidic residues" evidence="1">
    <location>
        <begin position="10"/>
        <end position="20"/>
    </location>
</feature>
<proteinExistence type="predicted"/>
<name>A0A381SBB9_9ZZZZ</name>
<feature type="region of interest" description="Disordered" evidence="1">
    <location>
        <begin position="1"/>
        <end position="48"/>
    </location>
</feature>
<gene>
    <name evidence="2" type="ORF">METZ01_LOCUS54214</name>
</gene>
<organism evidence="2">
    <name type="scientific">marine metagenome</name>
    <dbReference type="NCBI Taxonomy" id="408172"/>
    <lineage>
        <taxon>unclassified sequences</taxon>
        <taxon>metagenomes</taxon>
        <taxon>ecological metagenomes</taxon>
    </lineage>
</organism>